<name>H3AAB9_LATCH</name>
<dbReference type="SUPFAM" id="SSF50494">
    <property type="entry name" value="Trypsin-like serine proteases"/>
    <property type="match status" value="1"/>
</dbReference>
<reference evidence="9" key="2">
    <citation type="submission" date="2025-08" db="UniProtKB">
        <authorList>
            <consortium name="Ensembl"/>
        </authorList>
    </citation>
    <scope>IDENTIFICATION</scope>
</reference>
<evidence type="ECO:0000259" key="8">
    <source>
        <dbReference type="PROSITE" id="PS50240"/>
    </source>
</evidence>
<dbReference type="FunCoup" id="H3AAB9">
    <property type="interactions" value="45"/>
</dbReference>
<accession>H3AAB9</accession>
<evidence type="ECO:0000256" key="4">
    <source>
        <dbReference type="ARBA" id="ARBA00022825"/>
    </source>
</evidence>
<keyword evidence="10" id="KW-1185">Reference proteome</keyword>
<keyword evidence="1 6" id="KW-0645">Protease</keyword>
<dbReference type="EMBL" id="AFYH01102862">
    <property type="status" value="NOT_ANNOTATED_CDS"/>
    <property type="molecule type" value="Genomic_DNA"/>
</dbReference>
<dbReference type="InParanoid" id="H3AAB9"/>
<sequence>CFRLFCLFVFISEGGASVGIIGGKEAAKHSKPYMVSIRNSKSHICGGALIKEKWVLTAAHCFPNINGPITLVLGAHSLSRRLGSEQVFKIKGYFPHPEFKSLSLENDIMLVKHTQLDGKAKLNKDVKTVAIPKKKGITAANTKCNFAGWGTTEDKKLSDKLQELNLTVIDIRKCNSTKFWNGEVTKEMICAEGQPKTAAPCRGDSGGPLVCHKGVAAGVLSFSAGDCKDVFKPPVFTAVANYVPWINKIIGHSSGSTHK</sequence>
<dbReference type="GO" id="GO:0004252">
    <property type="term" value="F:serine-type endopeptidase activity"/>
    <property type="evidence" value="ECO:0007669"/>
    <property type="project" value="InterPro"/>
</dbReference>
<keyword evidence="3 6" id="KW-0378">Hydrolase</keyword>
<feature type="chain" id="PRO_5003579384" description="Peptidase S1 domain-containing protein" evidence="7">
    <location>
        <begin position="17"/>
        <end position="259"/>
    </location>
</feature>
<dbReference type="PROSITE" id="PS50240">
    <property type="entry name" value="TRYPSIN_DOM"/>
    <property type="match status" value="1"/>
</dbReference>
<dbReference type="STRING" id="7897.ENSLACP00000006590"/>
<proteinExistence type="predicted"/>
<dbReference type="Gene3D" id="2.40.10.10">
    <property type="entry name" value="Trypsin-like serine proteases"/>
    <property type="match status" value="2"/>
</dbReference>
<dbReference type="Proteomes" id="UP000008672">
    <property type="component" value="Unassembled WGS sequence"/>
</dbReference>
<dbReference type="PROSITE" id="PS00134">
    <property type="entry name" value="TRYPSIN_HIS"/>
    <property type="match status" value="1"/>
</dbReference>
<evidence type="ECO:0000256" key="1">
    <source>
        <dbReference type="ARBA" id="ARBA00022670"/>
    </source>
</evidence>
<dbReference type="GeneTree" id="ENSGT00940000162161"/>
<dbReference type="AlphaFoldDB" id="H3AAB9"/>
<evidence type="ECO:0000256" key="6">
    <source>
        <dbReference type="RuleBase" id="RU363034"/>
    </source>
</evidence>
<keyword evidence="5" id="KW-1015">Disulfide bond</keyword>
<dbReference type="InterPro" id="IPR001254">
    <property type="entry name" value="Trypsin_dom"/>
</dbReference>
<evidence type="ECO:0000313" key="10">
    <source>
        <dbReference type="Proteomes" id="UP000008672"/>
    </source>
</evidence>
<dbReference type="GO" id="GO:0006508">
    <property type="term" value="P:proteolysis"/>
    <property type="evidence" value="ECO:0007669"/>
    <property type="project" value="UniProtKB-KW"/>
</dbReference>
<dbReference type="eggNOG" id="KOG3627">
    <property type="taxonomic scope" value="Eukaryota"/>
</dbReference>
<dbReference type="PANTHER" id="PTHR24271:SF51">
    <property type="entry name" value="GRANZYME M"/>
    <property type="match status" value="1"/>
</dbReference>
<keyword evidence="2 7" id="KW-0732">Signal</keyword>
<evidence type="ECO:0000256" key="2">
    <source>
        <dbReference type="ARBA" id="ARBA00022729"/>
    </source>
</evidence>
<dbReference type="PANTHER" id="PTHR24271">
    <property type="entry name" value="KALLIKREIN-RELATED"/>
    <property type="match status" value="1"/>
</dbReference>
<dbReference type="OMA" id="DPFKPPV"/>
<feature type="signal peptide" evidence="7">
    <location>
        <begin position="1"/>
        <end position="16"/>
    </location>
</feature>
<dbReference type="InterPro" id="IPR033116">
    <property type="entry name" value="TRYPSIN_SER"/>
</dbReference>
<dbReference type="InterPro" id="IPR001314">
    <property type="entry name" value="Peptidase_S1A"/>
</dbReference>
<evidence type="ECO:0000256" key="3">
    <source>
        <dbReference type="ARBA" id="ARBA00022801"/>
    </source>
</evidence>
<dbReference type="InterPro" id="IPR009003">
    <property type="entry name" value="Peptidase_S1_PA"/>
</dbReference>
<organism evidence="9 10">
    <name type="scientific">Latimeria chalumnae</name>
    <name type="common">Coelacanth</name>
    <dbReference type="NCBI Taxonomy" id="7897"/>
    <lineage>
        <taxon>Eukaryota</taxon>
        <taxon>Metazoa</taxon>
        <taxon>Chordata</taxon>
        <taxon>Craniata</taxon>
        <taxon>Vertebrata</taxon>
        <taxon>Euteleostomi</taxon>
        <taxon>Coelacanthiformes</taxon>
        <taxon>Coelacanthidae</taxon>
        <taxon>Latimeria</taxon>
    </lineage>
</organism>
<evidence type="ECO:0000256" key="7">
    <source>
        <dbReference type="SAM" id="SignalP"/>
    </source>
</evidence>
<keyword evidence="4 6" id="KW-0720">Serine protease</keyword>
<feature type="domain" description="Peptidase S1" evidence="8">
    <location>
        <begin position="20"/>
        <end position="251"/>
    </location>
</feature>
<reference evidence="10" key="1">
    <citation type="submission" date="2011-08" db="EMBL/GenBank/DDBJ databases">
        <title>The draft genome of Latimeria chalumnae.</title>
        <authorList>
            <person name="Di Palma F."/>
            <person name="Alfoldi J."/>
            <person name="Johnson J."/>
            <person name="Berlin A."/>
            <person name="Gnerre S."/>
            <person name="Jaffe D."/>
            <person name="MacCallum I."/>
            <person name="Young S."/>
            <person name="Walker B.J."/>
            <person name="Lander E."/>
            <person name="Lindblad-Toh K."/>
        </authorList>
    </citation>
    <scope>NUCLEOTIDE SEQUENCE [LARGE SCALE GENOMIC DNA]</scope>
    <source>
        <strain evidence="10">Wild caught</strain>
    </source>
</reference>
<dbReference type="PRINTS" id="PR00722">
    <property type="entry name" value="CHYMOTRYPSIN"/>
</dbReference>
<dbReference type="InterPro" id="IPR043504">
    <property type="entry name" value="Peptidase_S1_PA_chymotrypsin"/>
</dbReference>
<dbReference type="PROSITE" id="PS00135">
    <property type="entry name" value="TRYPSIN_SER"/>
    <property type="match status" value="1"/>
</dbReference>
<dbReference type="InterPro" id="IPR018114">
    <property type="entry name" value="TRYPSIN_HIS"/>
</dbReference>
<evidence type="ECO:0000313" key="9">
    <source>
        <dbReference type="Ensembl" id="ENSLACP00000006590.1"/>
    </source>
</evidence>
<protein>
    <recommendedName>
        <fullName evidence="8">Peptidase S1 domain-containing protein</fullName>
    </recommendedName>
</protein>
<dbReference type="SMART" id="SM00020">
    <property type="entry name" value="Tryp_SPc"/>
    <property type="match status" value="1"/>
</dbReference>
<dbReference type="CDD" id="cd00190">
    <property type="entry name" value="Tryp_SPc"/>
    <property type="match status" value="1"/>
</dbReference>
<reference evidence="9" key="3">
    <citation type="submission" date="2025-09" db="UniProtKB">
        <authorList>
            <consortium name="Ensembl"/>
        </authorList>
    </citation>
    <scope>IDENTIFICATION</scope>
</reference>
<dbReference type="Ensembl" id="ENSLACT00000006643.1">
    <property type="protein sequence ID" value="ENSLACP00000006590.1"/>
    <property type="gene ID" value="ENSLACG00000005841.1"/>
</dbReference>
<dbReference type="FunFam" id="2.40.10.10:FF:000120">
    <property type="entry name" value="Putative serine protease"/>
    <property type="match status" value="1"/>
</dbReference>
<evidence type="ECO:0000256" key="5">
    <source>
        <dbReference type="ARBA" id="ARBA00023157"/>
    </source>
</evidence>
<dbReference type="HOGENOM" id="CLU_006842_1_0_1"/>
<dbReference type="EMBL" id="AFYH01102863">
    <property type="status" value="NOT_ANNOTATED_CDS"/>
    <property type="molecule type" value="Genomic_DNA"/>
</dbReference>
<dbReference type="Pfam" id="PF00089">
    <property type="entry name" value="Trypsin"/>
    <property type="match status" value="1"/>
</dbReference>